<gene>
    <name evidence="1" type="ORF">SDC9_193677</name>
</gene>
<organism evidence="1">
    <name type="scientific">bioreactor metagenome</name>
    <dbReference type="NCBI Taxonomy" id="1076179"/>
    <lineage>
        <taxon>unclassified sequences</taxon>
        <taxon>metagenomes</taxon>
        <taxon>ecological metagenomes</taxon>
    </lineage>
</organism>
<evidence type="ECO:0000313" key="1">
    <source>
        <dbReference type="EMBL" id="MPN46097.1"/>
    </source>
</evidence>
<reference evidence="1" key="1">
    <citation type="submission" date="2019-08" db="EMBL/GenBank/DDBJ databases">
        <authorList>
            <person name="Kucharzyk K."/>
            <person name="Murdoch R.W."/>
            <person name="Higgins S."/>
            <person name="Loffler F."/>
        </authorList>
    </citation>
    <scope>NUCLEOTIDE SEQUENCE</scope>
</reference>
<dbReference type="EMBL" id="VSSQ01106467">
    <property type="protein sequence ID" value="MPN46097.1"/>
    <property type="molecule type" value="Genomic_DNA"/>
</dbReference>
<accession>A0A645I476</accession>
<proteinExistence type="predicted"/>
<protein>
    <submittedName>
        <fullName evidence="1">Uncharacterized protein</fullName>
    </submittedName>
</protein>
<comment type="caution">
    <text evidence="1">The sequence shown here is derived from an EMBL/GenBank/DDBJ whole genome shotgun (WGS) entry which is preliminary data.</text>
</comment>
<dbReference type="AlphaFoldDB" id="A0A645I476"/>
<name>A0A645I476_9ZZZZ</name>
<sequence length="54" mass="6148">MAVYKVCGYIYSIQYSEIVLLIFRLSGIIHIFNNSRFAHPYASPSFPIGVYNCA</sequence>